<dbReference type="SMART" id="SM00885">
    <property type="entry name" value="D5_N"/>
    <property type="match status" value="1"/>
</dbReference>
<dbReference type="Pfam" id="PF08706">
    <property type="entry name" value="D5_N"/>
    <property type="match status" value="1"/>
</dbReference>
<keyword evidence="3" id="KW-0067">ATP-binding</keyword>
<dbReference type="PROSITE" id="PS51206">
    <property type="entry name" value="SF3_HELICASE_1"/>
    <property type="match status" value="1"/>
</dbReference>
<feature type="domain" description="SF3 helicase" evidence="4">
    <location>
        <begin position="172"/>
        <end position="330"/>
    </location>
</feature>
<dbReference type="InterPro" id="IPR006500">
    <property type="entry name" value="Helicase_put_C_phage/plasmid"/>
</dbReference>
<accession>A0AAE2W8K9</accession>
<evidence type="ECO:0000256" key="3">
    <source>
        <dbReference type="ARBA" id="ARBA00022840"/>
    </source>
</evidence>
<keyword evidence="2" id="KW-0378">Hydrolase</keyword>
<dbReference type="AlphaFoldDB" id="A0AAE2W8K9"/>
<organism evidence="5 6">
    <name type="scientific">Rhodococcus hoagii</name>
    <name type="common">Corynebacterium equii</name>
    <dbReference type="NCBI Taxonomy" id="43767"/>
    <lineage>
        <taxon>Bacteria</taxon>
        <taxon>Bacillati</taxon>
        <taxon>Actinomycetota</taxon>
        <taxon>Actinomycetes</taxon>
        <taxon>Mycobacteriales</taxon>
        <taxon>Nocardiaceae</taxon>
        <taxon>Prescottella</taxon>
    </lineage>
</organism>
<name>A0AAE2W8K9_RHOHA</name>
<protein>
    <recommendedName>
        <fullName evidence="4">SF3 helicase domain-containing protein</fullName>
    </recommendedName>
</protein>
<evidence type="ECO:0000313" key="5">
    <source>
        <dbReference type="EMBL" id="MBM4715837.1"/>
    </source>
</evidence>
<gene>
    <name evidence="5" type="ORF">GS551_16835</name>
</gene>
<dbReference type="PANTHER" id="PTHR35372">
    <property type="entry name" value="ATP BINDING PROTEIN-RELATED"/>
    <property type="match status" value="1"/>
</dbReference>
<dbReference type="Proteomes" id="UP000706122">
    <property type="component" value="Unassembled WGS sequence"/>
</dbReference>
<dbReference type="InterPro" id="IPR051620">
    <property type="entry name" value="ORF904-like_C"/>
</dbReference>
<dbReference type="InterPro" id="IPR027417">
    <property type="entry name" value="P-loop_NTPase"/>
</dbReference>
<dbReference type="Gene3D" id="3.40.50.300">
    <property type="entry name" value="P-loop containing nucleotide triphosphate hydrolases"/>
    <property type="match status" value="1"/>
</dbReference>
<evidence type="ECO:0000256" key="2">
    <source>
        <dbReference type="ARBA" id="ARBA00022801"/>
    </source>
</evidence>
<evidence type="ECO:0000259" key="4">
    <source>
        <dbReference type="PROSITE" id="PS51206"/>
    </source>
</evidence>
<sequence length="458" mass="51068">MTIDDVRDEPRLSREHTGQARWAYLLAEHHADEIMHVTGIGWHHYDDTRWVEDPDGVHPTRLLLALLRTGRSQERVDKDTLAEIVACERAAGLNGVLSIAAKLPEFHRTVEDLDADPNLLNVANGTVDLLTGEVRDHEPRDLITKCTRAAYRPDATSATWTEFLASSLPDGEVRGFVQRYLGYALSGRVTEHVLPIFIGKGRNGKGVLYGAVTHALGSYAGTGEPELFLDRRGAHPTGEMDLRGLRLVTVSETGQGAQLANGTVKRLVGGDRIKARRMRRDFVEFEPSHSPILVTNHLPKVRGDDPALWARLRVVPFDVVIPEADRVKDLPERLELDADAVLAWCLDGRRDYVKRGDLDAPEAVKVATAEYQRAEDAVEQFLEQVAEKDPNGKAEFPVMYQRWTTWADRNDFPPLAKGEFKKALESRGLSVRKGTGGKNFVHGYALTPNKLILPTYND</sequence>
<evidence type="ECO:0000313" key="6">
    <source>
        <dbReference type="Proteomes" id="UP000706122"/>
    </source>
</evidence>
<dbReference type="InterPro" id="IPR045455">
    <property type="entry name" value="NrS-1_pol-like_helicase"/>
</dbReference>
<dbReference type="InterPro" id="IPR014015">
    <property type="entry name" value="Helicase_SF3_DNA-vir"/>
</dbReference>
<dbReference type="GO" id="GO:0016787">
    <property type="term" value="F:hydrolase activity"/>
    <property type="evidence" value="ECO:0007669"/>
    <property type="project" value="UniProtKB-KW"/>
</dbReference>
<dbReference type="EMBL" id="WUYC01000004">
    <property type="protein sequence ID" value="MBM4715837.1"/>
    <property type="molecule type" value="Genomic_DNA"/>
</dbReference>
<dbReference type="InterPro" id="IPR014818">
    <property type="entry name" value="Phage/plasmid_primase_P4_C"/>
</dbReference>
<dbReference type="SUPFAM" id="SSF52540">
    <property type="entry name" value="P-loop containing nucleoside triphosphate hydrolases"/>
    <property type="match status" value="1"/>
</dbReference>
<dbReference type="Pfam" id="PF19263">
    <property type="entry name" value="DUF5906"/>
    <property type="match status" value="1"/>
</dbReference>
<dbReference type="NCBIfam" id="TIGR01613">
    <property type="entry name" value="primase_Cterm"/>
    <property type="match status" value="1"/>
</dbReference>
<dbReference type="RefSeq" id="WP_064059035.1">
    <property type="nucleotide sequence ID" value="NZ_LRQY01000037.1"/>
</dbReference>
<evidence type="ECO:0000256" key="1">
    <source>
        <dbReference type="ARBA" id="ARBA00022741"/>
    </source>
</evidence>
<dbReference type="GO" id="GO:0005524">
    <property type="term" value="F:ATP binding"/>
    <property type="evidence" value="ECO:0007669"/>
    <property type="project" value="UniProtKB-KW"/>
</dbReference>
<dbReference type="PANTHER" id="PTHR35372:SF2">
    <property type="entry name" value="SF3 HELICASE DOMAIN-CONTAINING PROTEIN"/>
    <property type="match status" value="1"/>
</dbReference>
<reference evidence="5" key="1">
    <citation type="submission" date="2019-11" db="EMBL/GenBank/DDBJ databases">
        <title>Spread of Macrolides and rifampicin resistant Rhodococcus equi in clinical isolates in the USA.</title>
        <authorList>
            <person name="Alvarez-Narvaez S."/>
            <person name="Huber L."/>
            <person name="Cohen N.D."/>
            <person name="Slovis N."/>
            <person name="Greiter M."/>
            <person name="Giguere S."/>
            <person name="Hart K."/>
        </authorList>
    </citation>
    <scope>NUCLEOTIDE SEQUENCE</scope>
    <source>
        <strain evidence="5">Lh_5</strain>
    </source>
</reference>
<comment type="caution">
    <text evidence="5">The sequence shown here is derived from an EMBL/GenBank/DDBJ whole genome shotgun (WGS) entry which is preliminary data.</text>
</comment>
<proteinExistence type="predicted"/>
<keyword evidence="1" id="KW-0547">Nucleotide-binding</keyword>